<dbReference type="PANTHER" id="PTHR43245:SF13">
    <property type="entry name" value="UDP-D-APIOSE_UDP-D-XYLOSE SYNTHASE 2"/>
    <property type="match status" value="1"/>
</dbReference>
<organism evidence="2 3">
    <name type="scientific">Nocardioides agri</name>
    <dbReference type="NCBI Taxonomy" id="2682843"/>
    <lineage>
        <taxon>Bacteria</taxon>
        <taxon>Bacillati</taxon>
        <taxon>Actinomycetota</taxon>
        <taxon>Actinomycetes</taxon>
        <taxon>Propionibacteriales</taxon>
        <taxon>Nocardioidaceae</taxon>
        <taxon>Nocardioides</taxon>
    </lineage>
</organism>
<dbReference type="PANTHER" id="PTHR43245">
    <property type="entry name" value="BIFUNCTIONAL POLYMYXIN RESISTANCE PROTEIN ARNA"/>
    <property type="match status" value="1"/>
</dbReference>
<evidence type="ECO:0000313" key="3">
    <source>
        <dbReference type="Proteomes" id="UP000473525"/>
    </source>
</evidence>
<keyword evidence="3" id="KW-1185">Reference proteome</keyword>
<dbReference type="AlphaFoldDB" id="A0A6L6XZ50"/>
<dbReference type="Proteomes" id="UP000473525">
    <property type="component" value="Unassembled WGS sequence"/>
</dbReference>
<evidence type="ECO:0000313" key="2">
    <source>
        <dbReference type="EMBL" id="MVQ51686.1"/>
    </source>
</evidence>
<gene>
    <name evidence="2" type="ORF">GON03_21105</name>
</gene>
<comment type="caution">
    <text evidence="2">The sequence shown here is derived from an EMBL/GenBank/DDBJ whole genome shotgun (WGS) entry which is preliminary data.</text>
</comment>
<dbReference type="Gene3D" id="3.40.50.720">
    <property type="entry name" value="NAD(P)-binding Rossmann-like Domain"/>
    <property type="match status" value="1"/>
</dbReference>
<dbReference type="SUPFAM" id="SSF51735">
    <property type="entry name" value="NAD(P)-binding Rossmann-fold domains"/>
    <property type="match status" value="1"/>
</dbReference>
<dbReference type="Pfam" id="PF01370">
    <property type="entry name" value="Epimerase"/>
    <property type="match status" value="1"/>
</dbReference>
<reference evidence="2 3" key="1">
    <citation type="submission" date="2019-12" db="EMBL/GenBank/DDBJ databases">
        <authorList>
            <person name="Huq M.A."/>
        </authorList>
    </citation>
    <scope>NUCLEOTIDE SEQUENCE [LARGE SCALE GENOMIC DNA]</scope>
    <source>
        <strain evidence="2 3">MAH-18</strain>
    </source>
</reference>
<dbReference type="RefSeq" id="WP_157346670.1">
    <property type="nucleotide sequence ID" value="NZ_WSEK01000005.1"/>
</dbReference>
<protein>
    <submittedName>
        <fullName evidence="2">NAD-dependent epimerase/dehydratase family protein</fullName>
    </submittedName>
</protein>
<feature type="domain" description="NAD-dependent epimerase/dehydratase" evidence="1">
    <location>
        <begin position="4"/>
        <end position="214"/>
    </location>
</feature>
<dbReference type="InterPro" id="IPR001509">
    <property type="entry name" value="Epimerase_deHydtase"/>
</dbReference>
<dbReference type="InterPro" id="IPR050177">
    <property type="entry name" value="Lipid_A_modif_metabolic_enz"/>
</dbReference>
<dbReference type="EMBL" id="WSEK01000005">
    <property type="protein sequence ID" value="MVQ51686.1"/>
    <property type="molecule type" value="Genomic_DNA"/>
</dbReference>
<accession>A0A6L6XZ50</accession>
<sequence>MTTLVVGLGLLGGHLEERLLASGDAVRTVAVPWGDHDGALRALLAAADGAAAASPDWRLAWCAGAGVVATPAADLDAEVQLFQDFVDAVAHPPASMFLASSAGGLYAGSPGPPPFDERSEVVALAPYGEAKSAMEAIAQGLARDGTRLLVGRIANLYGPGQDLTKPQGLISQLCLAHETRGTLNLHVSLDTLRDYLYVDDAAAMVTAALDLVGAEPPGSAVTKVFASGRAVSVGTVVGEATRVLRRHPRVSTRQAPGRQVRDLRLRSTVWPHLDVLARTPLAVGLRATAADVAARSHRAVSPRGRA</sequence>
<proteinExistence type="predicted"/>
<name>A0A6L6XZ50_9ACTN</name>
<dbReference type="InterPro" id="IPR036291">
    <property type="entry name" value="NAD(P)-bd_dom_sf"/>
</dbReference>
<evidence type="ECO:0000259" key="1">
    <source>
        <dbReference type="Pfam" id="PF01370"/>
    </source>
</evidence>